<evidence type="ECO:0000259" key="2">
    <source>
        <dbReference type="Pfam" id="PF16220"/>
    </source>
</evidence>
<dbReference type="InterPro" id="IPR006860">
    <property type="entry name" value="FecR"/>
</dbReference>
<accession>A0ABT2XS26</accession>
<dbReference type="Proteomes" id="UP001063475">
    <property type="component" value="Unassembled WGS sequence"/>
</dbReference>
<name>A0ABT2XS26_9PSED</name>
<dbReference type="Gene3D" id="3.55.50.30">
    <property type="match status" value="1"/>
</dbReference>
<dbReference type="RefSeq" id="WP_263470095.1">
    <property type="nucleotide sequence ID" value="NZ_JAMSHA010000002.1"/>
</dbReference>
<dbReference type="Pfam" id="PF16220">
    <property type="entry name" value="DUF4880"/>
    <property type="match status" value="1"/>
</dbReference>
<organism evidence="3 4">
    <name type="scientific">Pseudomonas mercuritolerans</name>
    <dbReference type="NCBI Taxonomy" id="2951809"/>
    <lineage>
        <taxon>Bacteria</taxon>
        <taxon>Pseudomonadati</taxon>
        <taxon>Pseudomonadota</taxon>
        <taxon>Gammaproteobacteria</taxon>
        <taxon>Pseudomonadales</taxon>
        <taxon>Pseudomonadaceae</taxon>
        <taxon>Pseudomonas</taxon>
    </lineage>
</organism>
<sequence length="316" mass="35135">MAAAADRQVFETAASWYVQFQSQPPSLAEQKAWQLWIDSDPAHLAAWNQMEQLQRHLGTLPQDLKRRALNSGQQRRQVLKLLLLAAGTGFVGWNVQRHTSLGNVWADYKTGVGQRRTISLADGSQIQLNTDSAIDVSFDAAQRLIQLRAGEILVQTGKVGDQRPFYVQTRDGRIHALGTRFSVHQMPNSTRVGVLEDRVSVQPAQSSTAALILNAGEGADFDSRHIGLRHPFQSSEVAWINGQLIVLDARLGTVLEELGRYRSGVLHCDRSARDLRVSGTFRLDSTDAVLANLQASLPINVRYFSRYWVSISHSVD</sequence>
<dbReference type="InterPro" id="IPR032623">
    <property type="entry name" value="FecR_N"/>
</dbReference>
<dbReference type="InterPro" id="IPR012373">
    <property type="entry name" value="Ferrdict_sens_TM"/>
</dbReference>
<dbReference type="EMBL" id="JAMSHA010000002">
    <property type="protein sequence ID" value="MCV2221491.1"/>
    <property type="molecule type" value="Genomic_DNA"/>
</dbReference>
<evidence type="ECO:0000259" key="1">
    <source>
        <dbReference type="Pfam" id="PF04773"/>
    </source>
</evidence>
<reference evidence="3" key="1">
    <citation type="submission" date="2022-06" db="EMBL/GenBank/DDBJ databases">
        <title>De novo draft assembly of the Pseudomonas mercurotoleraris sp. nov., isolated from the plants rhizosphere.</title>
        <authorList>
            <person name="Robas M."/>
            <person name="Gonzalez D."/>
            <person name="Fernandez V.M."/>
            <person name="Luna L."/>
            <person name="Provanza A."/>
            <person name="Jimenez P.A."/>
        </authorList>
    </citation>
    <scope>NUCLEOTIDE SEQUENCE</scope>
    <source>
        <strain evidence="3">SAICEUPSM</strain>
    </source>
</reference>
<dbReference type="PIRSF" id="PIRSF018266">
    <property type="entry name" value="FecR"/>
    <property type="match status" value="1"/>
</dbReference>
<dbReference type="Gene3D" id="2.60.120.1440">
    <property type="match status" value="1"/>
</dbReference>
<comment type="caution">
    <text evidence="3">The sequence shown here is derived from an EMBL/GenBank/DDBJ whole genome shotgun (WGS) entry which is preliminary data.</text>
</comment>
<feature type="domain" description="FecR protein" evidence="1">
    <location>
        <begin position="107"/>
        <end position="199"/>
    </location>
</feature>
<feature type="domain" description="FecR N-terminal" evidence="2">
    <location>
        <begin position="12"/>
        <end position="53"/>
    </location>
</feature>
<keyword evidence="4" id="KW-1185">Reference proteome</keyword>
<evidence type="ECO:0000313" key="3">
    <source>
        <dbReference type="EMBL" id="MCV2221491.1"/>
    </source>
</evidence>
<evidence type="ECO:0000313" key="4">
    <source>
        <dbReference type="Proteomes" id="UP001063475"/>
    </source>
</evidence>
<gene>
    <name evidence="3" type="ORF">ND528_07900</name>
</gene>
<dbReference type="PANTHER" id="PTHR30273">
    <property type="entry name" value="PERIPLASMIC SIGNAL SENSOR AND SIGMA FACTOR ACTIVATOR FECR-RELATED"/>
    <property type="match status" value="1"/>
</dbReference>
<protein>
    <submittedName>
        <fullName evidence="3">FecR domain-containing protein</fullName>
    </submittedName>
</protein>
<dbReference type="Pfam" id="PF04773">
    <property type="entry name" value="FecR"/>
    <property type="match status" value="1"/>
</dbReference>
<dbReference type="PANTHER" id="PTHR30273:SF2">
    <property type="entry name" value="PROTEIN FECR"/>
    <property type="match status" value="1"/>
</dbReference>
<proteinExistence type="predicted"/>